<dbReference type="EMBL" id="SRLO01000080">
    <property type="protein sequence ID" value="TNN77764.1"/>
    <property type="molecule type" value="Genomic_DNA"/>
</dbReference>
<keyword evidence="2" id="KW-0472">Membrane</keyword>
<keyword evidence="2" id="KW-0812">Transmembrane</keyword>
<dbReference type="AlphaFoldDB" id="A0A4Z2IJW6"/>
<dbReference type="Proteomes" id="UP000314294">
    <property type="component" value="Unassembled WGS sequence"/>
</dbReference>
<organism evidence="3 4">
    <name type="scientific">Liparis tanakae</name>
    <name type="common">Tanaka's snailfish</name>
    <dbReference type="NCBI Taxonomy" id="230148"/>
    <lineage>
        <taxon>Eukaryota</taxon>
        <taxon>Metazoa</taxon>
        <taxon>Chordata</taxon>
        <taxon>Craniata</taxon>
        <taxon>Vertebrata</taxon>
        <taxon>Euteleostomi</taxon>
        <taxon>Actinopterygii</taxon>
        <taxon>Neopterygii</taxon>
        <taxon>Teleostei</taxon>
        <taxon>Neoteleostei</taxon>
        <taxon>Acanthomorphata</taxon>
        <taxon>Eupercaria</taxon>
        <taxon>Perciformes</taxon>
        <taxon>Cottioidei</taxon>
        <taxon>Cottales</taxon>
        <taxon>Liparidae</taxon>
        <taxon>Liparis</taxon>
    </lineage>
</organism>
<feature type="compositionally biased region" description="Basic and acidic residues" evidence="1">
    <location>
        <begin position="1"/>
        <end position="19"/>
    </location>
</feature>
<evidence type="ECO:0000313" key="4">
    <source>
        <dbReference type="Proteomes" id="UP000314294"/>
    </source>
</evidence>
<evidence type="ECO:0000256" key="1">
    <source>
        <dbReference type="SAM" id="MobiDB-lite"/>
    </source>
</evidence>
<evidence type="ECO:0000256" key="2">
    <source>
        <dbReference type="SAM" id="Phobius"/>
    </source>
</evidence>
<proteinExistence type="predicted"/>
<sequence length="182" mass="19880">MEKLELQKTSETRQQERANQRASGGRTGAGGYKQAVSQLALVQMLVSTALVTIVTVVVAAIALASQVERLLEFALLGGKSHLTQEGVHQHVVVVDLRGTEEQERPPPTLQSCYCPRLADHDIELQPLQLTAGQIKKRPKSDGTSVKVRSRKTPSRSGSKVVGMMTYRPSGSSMRMNTDLELM</sequence>
<protein>
    <submittedName>
        <fullName evidence="3">Uncharacterized protein</fullName>
    </submittedName>
</protein>
<keyword evidence="4" id="KW-1185">Reference proteome</keyword>
<feature type="region of interest" description="Disordered" evidence="1">
    <location>
        <begin position="134"/>
        <end position="159"/>
    </location>
</feature>
<accession>A0A4Z2IJW6</accession>
<feature type="region of interest" description="Disordered" evidence="1">
    <location>
        <begin position="1"/>
        <end position="30"/>
    </location>
</feature>
<gene>
    <name evidence="3" type="ORF">EYF80_012062</name>
</gene>
<name>A0A4Z2IJW6_9TELE</name>
<keyword evidence="2" id="KW-1133">Transmembrane helix</keyword>
<feature type="transmembrane region" description="Helical" evidence="2">
    <location>
        <begin position="40"/>
        <end position="64"/>
    </location>
</feature>
<reference evidence="3 4" key="1">
    <citation type="submission" date="2019-03" db="EMBL/GenBank/DDBJ databases">
        <title>First draft genome of Liparis tanakae, snailfish: a comprehensive survey of snailfish specific genes.</title>
        <authorList>
            <person name="Kim W."/>
            <person name="Song I."/>
            <person name="Jeong J.-H."/>
            <person name="Kim D."/>
            <person name="Kim S."/>
            <person name="Ryu S."/>
            <person name="Song J.Y."/>
            <person name="Lee S.K."/>
        </authorList>
    </citation>
    <scope>NUCLEOTIDE SEQUENCE [LARGE SCALE GENOMIC DNA]</scope>
    <source>
        <tissue evidence="3">Muscle</tissue>
    </source>
</reference>
<comment type="caution">
    <text evidence="3">The sequence shown here is derived from an EMBL/GenBank/DDBJ whole genome shotgun (WGS) entry which is preliminary data.</text>
</comment>
<evidence type="ECO:0000313" key="3">
    <source>
        <dbReference type="EMBL" id="TNN77764.1"/>
    </source>
</evidence>